<reference evidence="9" key="1">
    <citation type="submission" date="2022-07" db="EMBL/GenBank/DDBJ databases">
        <title>Phylogenomic reconstructions and comparative analyses of Kickxellomycotina fungi.</title>
        <authorList>
            <person name="Reynolds N.K."/>
            <person name="Stajich J.E."/>
            <person name="Barry K."/>
            <person name="Grigoriev I.V."/>
            <person name="Crous P."/>
            <person name="Smith M.E."/>
        </authorList>
    </citation>
    <scope>NUCLEOTIDE SEQUENCE</scope>
    <source>
        <strain evidence="9">BCRC 34297</strain>
    </source>
</reference>
<dbReference type="PROSITE" id="PS00018">
    <property type="entry name" value="EF_HAND_1"/>
    <property type="match status" value="3"/>
</dbReference>
<dbReference type="CDD" id="cd00051">
    <property type="entry name" value="EFh"/>
    <property type="match status" value="2"/>
</dbReference>
<dbReference type="Pfam" id="PF13499">
    <property type="entry name" value="EF-hand_7"/>
    <property type="match status" value="1"/>
</dbReference>
<sequence length="208" mass="24170">MGKSNSKLSTEQLSVLQTSTKCTYKKNGMGRQNLRWRQLVERKEIQQWYKGFLKDCPTGELNQSDFKGIYKQFFPFGDPSRFADYIFKVFDRNHNGTIDFTEFLQALSITSRGSPEEKLKWAFELYDIDGNGHITKDEMLTIVDAIYRMVGSMVQLPEDEDTPEKRVEKIFHLMDKNKDGKIDMAEFKEGSHQDPLIMQALNLYDGLV</sequence>
<keyword evidence="4" id="KW-0677">Repeat</keyword>
<dbReference type="Pfam" id="PF00036">
    <property type="entry name" value="EF-hand_1"/>
    <property type="match status" value="1"/>
</dbReference>
<keyword evidence="5" id="KW-0106">Calcium</keyword>
<feature type="domain" description="EF-hand" evidence="8">
    <location>
        <begin position="78"/>
        <end position="113"/>
    </location>
</feature>
<dbReference type="InterPro" id="IPR018247">
    <property type="entry name" value="EF_Hand_1_Ca_BS"/>
</dbReference>
<dbReference type="SUPFAM" id="SSF47473">
    <property type="entry name" value="EF-hand"/>
    <property type="match status" value="1"/>
</dbReference>
<organism evidence="9 10">
    <name type="scientific">Coemansia pectinata</name>
    <dbReference type="NCBI Taxonomy" id="1052879"/>
    <lineage>
        <taxon>Eukaryota</taxon>
        <taxon>Fungi</taxon>
        <taxon>Fungi incertae sedis</taxon>
        <taxon>Zoopagomycota</taxon>
        <taxon>Kickxellomycotina</taxon>
        <taxon>Kickxellomycetes</taxon>
        <taxon>Kickxellales</taxon>
        <taxon>Kickxellaceae</taxon>
        <taxon>Coemansia</taxon>
    </lineage>
</organism>
<dbReference type="InterPro" id="IPR011992">
    <property type="entry name" value="EF-hand-dom_pair"/>
</dbReference>
<proteinExistence type="inferred from homology"/>
<keyword evidence="2" id="KW-0519">Myristate</keyword>
<dbReference type="GO" id="GO:0005509">
    <property type="term" value="F:calcium ion binding"/>
    <property type="evidence" value="ECO:0007669"/>
    <property type="project" value="InterPro"/>
</dbReference>
<protein>
    <recommendedName>
        <fullName evidence="7">Calcium-binding protein NCS-1</fullName>
    </recommendedName>
</protein>
<comment type="caution">
    <text evidence="9">The sequence shown here is derived from an EMBL/GenBank/DDBJ whole genome shotgun (WGS) entry which is preliminary data.</text>
</comment>
<accession>A0A9W8GY69</accession>
<evidence type="ECO:0000256" key="1">
    <source>
        <dbReference type="ARBA" id="ARBA00006049"/>
    </source>
</evidence>
<feature type="domain" description="EF-hand" evidence="8">
    <location>
        <begin position="114"/>
        <end position="149"/>
    </location>
</feature>
<keyword evidence="3" id="KW-0479">Metal-binding</keyword>
<evidence type="ECO:0000313" key="10">
    <source>
        <dbReference type="Proteomes" id="UP001140011"/>
    </source>
</evidence>
<dbReference type="InterPro" id="IPR028846">
    <property type="entry name" value="Recoverin"/>
</dbReference>
<comment type="similarity">
    <text evidence="1">Belongs to the recoverin family.</text>
</comment>
<keyword evidence="10" id="KW-1185">Reference proteome</keyword>
<evidence type="ECO:0000256" key="5">
    <source>
        <dbReference type="ARBA" id="ARBA00022837"/>
    </source>
</evidence>
<feature type="domain" description="EF-hand" evidence="8">
    <location>
        <begin position="162"/>
        <end position="197"/>
    </location>
</feature>
<dbReference type="OrthoDB" id="191686at2759"/>
<evidence type="ECO:0000256" key="4">
    <source>
        <dbReference type="ARBA" id="ARBA00022737"/>
    </source>
</evidence>
<dbReference type="InterPro" id="IPR002048">
    <property type="entry name" value="EF_hand_dom"/>
</dbReference>
<name>A0A9W8GY69_9FUNG</name>
<evidence type="ECO:0000313" key="9">
    <source>
        <dbReference type="EMBL" id="KAJ2756031.1"/>
    </source>
</evidence>
<evidence type="ECO:0000259" key="8">
    <source>
        <dbReference type="PROSITE" id="PS50222"/>
    </source>
</evidence>
<dbReference type="EMBL" id="JANBUH010000038">
    <property type="protein sequence ID" value="KAJ2756031.1"/>
    <property type="molecule type" value="Genomic_DNA"/>
</dbReference>
<gene>
    <name evidence="9" type="primary">ncs1</name>
    <name evidence="9" type="ORF">GGI19_001151</name>
</gene>
<evidence type="ECO:0000256" key="3">
    <source>
        <dbReference type="ARBA" id="ARBA00022723"/>
    </source>
</evidence>
<dbReference type="Gene3D" id="1.10.238.10">
    <property type="entry name" value="EF-hand"/>
    <property type="match status" value="1"/>
</dbReference>
<evidence type="ECO:0000256" key="7">
    <source>
        <dbReference type="ARBA" id="ARBA00071944"/>
    </source>
</evidence>
<dbReference type="FunFam" id="1.10.238.10:FF:000009">
    <property type="entry name" value="Visinin-like protein 1"/>
    <property type="match status" value="1"/>
</dbReference>
<evidence type="ECO:0000256" key="6">
    <source>
        <dbReference type="ARBA" id="ARBA00023288"/>
    </source>
</evidence>
<dbReference type="PANTHER" id="PTHR23055">
    <property type="entry name" value="CALCIUM BINDING PROTEINS"/>
    <property type="match status" value="1"/>
</dbReference>
<keyword evidence="6" id="KW-0449">Lipoprotein</keyword>
<dbReference type="Proteomes" id="UP001140011">
    <property type="component" value="Unassembled WGS sequence"/>
</dbReference>
<evidence type="ECO:0000256" key="2">
    <source>
        <dbReference type="ARBA" id="ARBA00022707"/>
    </source>
</evidence>
<dbReference type="PROSITE" id="PS50222">
    <property type="entry name" value="EF_HAND_2"/>
    <property type="match status" value="3"/>
</dbReference>
<dbReference type="PANTHER" id="PTHR23055:SF178">
    <property type="entry name" value="NEUROCALCIN HOMOLOG"/>
    <property type="match status" value="1"/>
</dbReference>
<dbReference type="AlphaFoldDB" id="A0A9W8GY69"/>
<dbReference type="SMART" id="SM00054">
    <property type="entry name" value="EFh"/>
    <property type="match status" value="3"/>
</dbReference>